<dbReference type="PANTHER" id="PTHR47642:SF5">
    <property type="entry name" value="ATP-DEPENDENT DNA HELICASE"/>
    <property type="match status" value="1"/>
</dbReference>
<keyword evidence="1" id="KW-0347">Helicase</keyword>
<dbReference type="SUPFAM" id="SSF52540">
    <property type="entry name" value="P-loop containing nucleoside triphosphate hydrolases"/>
    <property type="match status" value="2"/>
</dbReference>
<dbReference type="GO" id="GO:0005524">
    <property type="term" value="F:ATP binding"/>
    <property type="evidence" value="ECO:0007669"/>
    <property type="project" value="UniProtKB-KW"/>
</dbReference>
<evidence type="ECO:0000256" key="2">
    <source>
        <dbReference type="SAM" id="MobiDB-lite"/>
    </source>
</evidence>
<comment type="similarity">
    <text evidence="1">Belongs to the helicase family.</text>
</comment>
<dbReference type="Proteomes" id="UP000541558">
    <property type="component" value="Unassembled WGS sequence"/>
</dbReference>
<dbReference type="CDD" id="cd18809">
    <property type="entry name" value="SF1_C_RecD"/>
    <property type="match status" value="1"/>
</dbReference>
<dbReference type="PANTHER" id="PTHR47642">
    <property type="entry name" value="ATP-DEPENDENT DNA HELICASE"/>
    <property type="match status" value="1"/>
</dbReference>
<dbReference type="EC" id="5.6.2.3" evidence="1"/>
<comment type="catalytic activity">
    <reaction evidence="1">
        <text>ATP + H2O = ADP + phosphate + H(+)</text>
        <dbReference type="Rhea" id="RHEA:13065"/>
        <dbReference type="ChEBI" id="CHEBI:15377"/>
        <dbReference type="ChEBI" id="CHEBI:15378"/>
        <dbReference type="ChEBI" id="CHEBI:30616"/>
        <dbReference type="ChEBI" id="CHEBI:43474"/>
        <dbReference type="ChEBI" id="CHEBI:456216"/>
        <dbReference type="EC" id="5.6.2.3"/>
    </reaction>
</comment>
<evidence type="ECO:0000259" key="3">
    <source>
        <dbReference type="Pfam" id="PF05970"/>
    </source>
</evidence>
<sequence>MNQGESLSSAIAPVGSTPSQSGSYQSSLYNTALSKSLVPISLLTNQQKWVMQRVKEGENVFIGGAAGTGKSALLCRIIAWAKKQYRSKNVAVTAPTGIAARNISLIDGISGRSIHSWAGIWTGKEDLNTLVERVQKSPSATERWLNVKMLIIDVVSMLDKSLFDKLESIARRLRHTEDIFGGIQLVITGDFFQLPPVAPSRTSVFFAFEANTWNKVIDSQPIFLEKIFRQNDRDFLDLLGAIRVGRLGDQHIALLRKLERRIQYPDRVEAAQLFSNREDVENYNNDRLDQIDQDEIAYTSADWEKYHGAFASSMIAVDLLKLKLESQVMLIKNIPVPGEHVNGDIGIVVDFFTLREAIERQIPIVGIAPDDSNPGGDVEFALARVQEKLRLHEGSFDLEQVWPAVLFTDKKTLLCPPQRFYVTGPDGKMVGCRFQLPLILAWAISIHKSQGQTFSRVVVDLSRIFEYGQMYVALSRATTMEGLEIRNLRDNPRNMPMAHPKVLSWYENWKNTGPTRRPKASSPAKRKCSSSTSPVLVNMESPSKRLKSSWC</sequence>
<dbReference type="AlphaFoldDB" id="A0A8H5CAB5"/>
<keyword evidence="1" id="KW-0067">ATP-binding</keyword>
<gene>
    <name evidence="4" type="ORF">D9611_003447</name>
</gene>
<dbReference type="InterPro" id="IPR010285">
    <property type="entry name" value="DNA_helicase_pif1-like_DEAD"/>
</dbReference>
<dbReference type="GO" id="GO:0000723">
    <property type="term" value="P:telomere maintenance"/>
    <property type="evidence" value="ECO:0007669"/>
    <property type="project" value="InterPro"/>
</dbReference>
<comment type="cofactor">
    <cofactor evidence="1">
        <name>Mg(2+)</name>
        <dbReference type="ChEBI" id="CHEBI:18420"/>
    </cofactor>
</comment>
<dbReference type="GO" id="GO:0006281">
    <property type="term" value="P:DNA repair"/>
    <property type="evidence" value="ECO:0007669"/>
    <property type="project" value="UniProtKB-KW"/>
</dbReference>
<keyword evidence="1" id="KW-0233">DNA recombination</keyword>
<dbReference type="InterPro" id="IPR027417">
    <property type="entry name" value="P-loop_NTPase"/>
</dbReference>
<dbReference type="CDD" id="cd18037">
    <property type="entry name" value="DEXSc_Pif1_like"/>
    <property type="match status" value="1"/>
</dbReference>
<keyword evidence="5" id="KW-1185">Reference proteome</keyword>
<feature type="compositionally biased region" description="Basic residues" evidence="2">
    <location>
        <begin position="516"/>
        <end position="528"/>
    </location>
</feature>
<keyword evidence="1" id="KW-0547">Nucleotide-binding</keyword>
<feature type="region of interest" description="Disordered" evidence="2">
    <location>
        <begin position="1"/>
        <end position="20"/>
    </location>
</feature>
<comment type="caution">
    <text evidence="4">The sequence shown here is derived from an EMBL/GenBank/DDBJ whole genome shotgun (WGS) entry which is preliminary data.</text>
</comment>
<keyword evidence="1" id="KW-0378">Hydrolase</keyword>
<dbReference type="OrthoDB" id="432234at2759"/>
<feature type="region of interest" description="Disordered" evidence="2">
    <location>
        <begin position="514"/>
        <end position="551"/>
    </location>
</feature>
<dbReference type="GO" id="GO:0043139">
    <property type="term" value="F:5'-3' DNA helicase activity"/>
    <property type="evidence" value="ECO:0007669"/>
    <property type="project" value="UniProtKB-EC"/>
</dbReference>
<evidence type="ECO:0000313" key="5">
    <source>
        <dbReference type="Proteomes" id="UP000541558"/>
    </source>
</evidence>
<proteinExistence type="inferred from homology"/>
<protein>
    <recommendedName>
        <fullName evidence="1">ATP-dependent DNA helicase</fullName>
        <ecNumber evidence="1">5.6.2.3</ecNumber>
    </recommendedName>
</protein>
<keyword evidence="1" id="KW-0227">DNA damage</keyword>
<evidence type="ECO:0000256" key="1">
    <source>
        <dbReference type="RuleBase" id="RU363044"/>
    </source>
</evidence>
<keyword evidence="1" id="KW-0234">DNA repair</keyword>
<reference evidence="4 5" key="1">
    <citation type="journal article" date="2020" name="ISME J.">
        <title>Uncovering the hidden diversity of litter-decomposition mechanisms in mushroom-forming fungi.</title>
        <authorList>
            <person name="Floudas D."/>
            <person name="Bentzer J."/>
            <person name="Ahren D."/>
            <person name="Johansson T."/>
            <person name="Persson P."/>
            <person name="Tunlid A."/>
        </authorList>
    </citation>
    <scope>NUCLEOTIDE SEQUENCE [LARGE SCALE GENOMIC DNA]</scope>
    <source>
        <strain evidence="4 5">CBS 175.51</strain>
    </source>
</reference>
<dbReference type="InterPro" id="IPR051055">
    <property type="entry name" value="PIF1_helicase"/>
</dbReference>
<dbReference type="EMBL" id="JAACJK010000057">
    <property type="protein sequence ID" value="KAF5336907.1"/>
    <property type="molecule type" value="Genomic_DNA"/>
</dbReference>
<evidence type="ECO:0000313" key="4">
    <source>
        <dbReference type="EMBL" id="KAF5336907.1"/>
    </source>
</evidence>
<organism evidence="4 5">
    <name type="scientific">Ephemerocybe angulata</name>
    <dbReference type="NCBI Taxonomy" id="980116"/>
    <lineage>
        <taxon>Eukaryota</taxon>
        <taxon>Fungi</taxon>
        <taxon>Dikarya</taxon>
        <taxon>Basidiomycota</taxon>
        <taxon>Agaricomycotina</taxon>
        <taxon>Agaricomycetes</taxon>
        <taxon>Agaricomycetidae</taxon>
        <taxon>Agaricales</taxon>
        <taxon>Agaricineae</taxon>
        <taxon>Psathyrellaceae</taxon>
        <taxon>Ephemerocybe</taxon>
    </lineage>
</organism>
<dbReference type="GO" id="GO:0016787">
    <property type="term" value="F:hydrolase activity"/>
    <property type="evidence" value="ECO:0007669"/>
    <property type="project" value="UniProtKB-KW"/>
</dbReference>
<dbReference type="Gene3D" id="3.40.50.300">
    <property type="entry name" value="P-loop containing nucleotide triphosphate hydrolases"/>
    <property type="match status" value="2"/>
</dbReference>
<accession>A0A8H5CAB5</accession>
<name>A0A8H5CAB5_9AGAR</name>
<feature type="domain" description="DNA helicase Pif1-like DEAD-box helicase" evidence="3">
    <location>
        <begin position="43"/>
        <end position="246"/>
    </location>
</feature>
<dbReference type="GO" id="GO:0006310">
    <property type="term" value="P:DNA recombination"/>
    <property type="evidence" value="ECO:0007669"/>
    <property type="project" value="UniProtKB-KW"/>
</dbReference>
<dbReference type="Pfam" id="PF05970">
    <property type="entry name" value="PIF1"/>
    <property type="match status" value="1"/>
</dbReference>